<gene>
    <name evidence="7" type="ORF">HHK36_024014</name>
</gene>
<evidence type="ECO:0000256" key="1">
    <source>
        <dbReference type="ARBA" id="ARBA00004167"/>
    </source>
</evidence>
<name>A0A834YPX3_TETSI</name>
<comment type="subcellular location">
    <subcellularLocation>
        <location evidence="1">Membrane</location>
        <topology evidence="1">Single-pass membrane protein</topology>
    </subcellularLocation>
</comment>
<dbReference type="EMBL" id="JABCRI010000017">
    <property type="protein sequence ID" value="KAF8391705.1"/>
    <property type="molecule type" value="Genomic_DNA"/>
</dbReference>
<keyword evidence="2 5" id="KW-0812">Transmembrane</keyword>
<keyword evidence="3 5" id="KW-1133">Transmembrane helix</keyword>
<reference evidence="7 8" key="1">
    <citation type="submission" date="2020-04" db="EMBL/GenBank/DDBJ databases">
        <title>Plant Genome Project.</title>
        <authorList>
            <person name="Zhang R.-G."/>
        </authorList>
    </citation>
    <scope>NUCLEOTIDE SEQUENCE [LARGE SCALE GENOMIC DNA]</scope>
    <source>
        <strain evidence="7">YNK0</strain>
        <tissue evidence="7">Leaf</tissue>
    </source>
</reference>
<feature type="transmembrane region" description="Helical" evidence="5">
    <location>
        <begin position="43"/>
        <end position="73"/>
    </location>
</feature>
<evidence type="ECO:0000256" key="2">
    <source>
        <dbReference type="ARBA" id="ARBA00022692"/>
    </source>
</evidence>
<keyword evidence="4 5" id="KW-0472">Membrane</keyword>
<keyword evidence="8" id="KW-1185">Reference proteome</keyword>
<dbReference type="GO" id="GO:0005886">
    <property type="term" value="C:plasma membrane"/>
    <property type="evidence" value="ECO:0007669"/>
    <property type="project" value="TreeGrafter"/>
</dbReference>
<comment type="caution">
    <text evidence="7">The sequence shown here is derived from an EMBL/GenBank/DDBJ whole genome shotgun (WGS) entry which is preliminary data.</text>
</comment>
<evidence type="ECO:0000256" key="3">
    <source>
        <dbReference type="ARBA" id="ARBA00022989"/>
    </source>
</evidence>
<dbReference type="Pfam" id="PF03168">
    <property type="entry name" value="LEA_2"/>
    <property type="match status" value="1"/>
</dbReference>
<organism evidence="7 8">
    <name type="scientific">Tetracentron sinense</name>
    <name type="common">Spur-leaf</name>
    <dbReference type="NCBI Taxonomy" id="13715"/>
    <lineage>
        <taxon>Eukaryota</taxon>
        <taxon>Viridiplantae</taxon>
        <taxon>Streptophyta</taxon>
        <taxon>Embryophyta</taxon>
        <taxon>Tracheophyta</taxon>
        <taxon>Spermatophyta</taxon>
        <taxon>Magnoliopsida</taxon>
        <taxon>Trochodendrales</taxon>
        <taxon>Trochodendraceae</taxon>
        <taxon>Tetracentron</taxon>
    </lineage>
</organism>
<dbReference type="PANTHER" id="PTHR31234:SF42">
    <property type="entry name" value="LATE EMBRYOGENESIS ABUNDANT (LEA) HYDROXYPROLINE-RICH GLYCOPROTEIN FAMILY"/>
    <property type="match status" value="1"/>
</dbReference>
<accession>A0A834YPX3</accession>
<evidence type="ECO:0000313" key="7">
    <source>
        <dbReference type="EMBL" id="KAF8391705.1"/>
    </source>
</evidence>
<dbReference type="AlphaFoldDB" id="A0A834YPX3"/>
<sequence>MATPLNHIIISKQAVNQQSLASNLADDKSSKPMLLRPPRRTNPITWCGAILCLIFSLFLILAGIVTLIIFLVIRPRYPLFDTTSASLNSIYLDSPEYFNGDFIFLANFSNPNRKIDITFEYLDIELYFFDRLIATQAIQPFTQRRGEARLESVHMVSSLVYLPPNLAMDLQKQVQSNRVKYNIRGTFRVRARLGVSHFSYWLYGRCQLEMTGPPNGVLVARSCRTKR</sequence>
<proteinExistence type="predicted"/>
<evidence type="ECO:0000256" key="4">
    <source>
        <dbReference type="ARBA" id="ARBA00023136"/>
    </source>
</evidence>
<protein>
    <recommendedName>
        <fullName evidence="6">Late embryogenesis abundant protein LEA-2 subgroup domain-containing protein</fullName>
    </recommendedName>
</protein>
<dbReference type="InterPro" id="IPR044839">
    <property type="entry name" value="NDR1-like"/>
</dbReference>
<dbReference type="OrthoDB" id="630676at2759"/>
<dbReference type="PANTHER" id="PTHR31234">
    <property type="entry name" value="LATE EMBRYOGENESIS ABUNDANT (LEA) HYDROXYPROLINE-RICH GLYCOPROTEIN FAMILY"/>
    <property type="match status" value="1"/>
</dbReference>
<evidence type="ECO:0000259" key="6">
    <source>
        <dbReference type="Pfam" id="PF03168"/>
    </source>
</evidence>
<evidence type="ECO:0000313" key="8">
    <source>
        <dbReference type="Proteomes" id="UP000655225"/>
    </source>
</evidence>
<dbReference type="GO" id="GO:0098542">
    <property type="term" value="P:defense response to other organism"/>
    <property type="evidence" value="ECO:0007669"/>
    <property type="project" value="InterPro"/>
</dbReference>
<dbReference type="OMA" id="FQRTNPI"/>
<feature type="domain" description="Late embryogenesis abundant protein LEA-2 subgroup" evidence="6">
    <location>
        <begin position="109"/>
        <end position="191"/>
    </location>
</feature>
<evidence type="ECO:0000256" key="5">
    <source>
        <dbReference type="SAM" id="Phobius"/>
    </source>
</evidence>
<dbReference type="Proteomes" id="UP000655225">
    <property type="component" value="Unassembled WGS sequence"/>
</dbReference>
<dbReference type="InterPro" id="IPR004864">
    <property type="entry name" value="LEA_2"/>
</dbReference>